<name>A0ABQ9XXG7_9EUKA</name>
<gene>
    <name evidence="1" type="ORF">BLNAU_8948</name>
</gene>
<comment type="caution">
    <text evidence="1">The sequence shown here is derived from an EMBL/GenBank/DDBJ whole genome shotgun (WGS) entry which is preliminary data.</text>
</comment>
<dbReference type="Proteomes" id="UP001281761">
    <property type="component" value="Unassembled WGS sequence"/>
</dbReference>
<protein>
    <submittedName>
        <fullName evidence="1">Uncharacterized protein</fullName>
    </submittedName>
</protein>
<evidence type="ECO:0000313" key="2">
    <source>
        <dbReference type="Proteomes" id="UP001281761"/>
    </source>
</evidence>
<sequence length="82" mass="9438">MKLGRVFGGTFYKYKVDRYRDQTKQYSLNLDFILHRLESAIPVVSLQFPAYRDGCGDKSISFSDCISARTQLPQLNLQTCHS</sequence>
<keyword evidence="2" id="KW-1185">Reference proteome</keyword>
<organism evidence="1 2">
    <name type="scientific">Blattamonas nauphoetae</name>
    <dbReference type="NCBI Taxonomy" id="2049346"/>
    <lineage>
        <taxon>Eukaryota</taxon>
        <taxon>Metamonada</taxon>
        <taxon>Preaxostyla</taxon>
        <taxon>Oxymonadida</taxon>
        <taxon>Blattamonas</taxon>
    </lineage>
</organism>
<accession>A0ABQ9XXG7</accession>
<dbReference type="EMBL" id="JARBJD010000059">
    <property type="protein sequence ID" value="KAK2956168.1"/>
    <property type="molecule type" value="Genomic_DNA"/>
</dbReference>
<evidence type="ECO:0000313" key="1">
    <source>
        <dbReference type="EMBL" id="KAK2956168.1"/>
    </source>
</evidence>
<reference evidence="1 2" key="1">
    <citation type="journal article" date="2022" name="bioRxiv">
        <title>Genomics of Preaxostyla Flagellates Illuminates Evolutionary Transitions and the Path Towards Mitochondrial Loss.</title>
        <authorList>
            <person name="Novak L.V.F."/>
            <person name="Treitli S.C."/>
            <person name="Pyrih J."/>
            <person name="Halakuc P."/>
            <person name="Pipaliya S.V."/>
            <person name="Vacek V."/>
            <person name="Brzon O."/>
            <person name="Soukal P."/>
            <person name="Eme L."/>
            <person name="Dacks J.B."/>
            <person name="Karnkowska A."/>
            <person name="Elias M."/>
            <person name="Hampl V."/>
        </authorList>
    </citation>
    <scope>NUCLEOTIDE SEQUENCE [LARGE SCALE GENOMIC DNA]</scope>
    <source>
        <strain evidence="1">NAU3</strain>
        <tissue evidence="1">Gut</tissue>
    </source>
</reference>
<proteinExistence type="predicted"/>